<name>A0A975U6T8_9VIBR</name>
<dbReference type="GO" id="GO:0071111">
    <property type="term" value="F:cyclic-guanylate-specific phosphodiesterase activity"/>
    <property type="evidence" value="ECO:0007669"/>
    <property type="project" value="InterPro"/>
</dbReference>
<dbReference type="RefSeq" id="WP_218561944.1">
    <property type="nucleotide sequence ID" value="NZ_CP076642.1"/>
</dbReference>
<organism evidence="2 3">
    <name type="scientific">Vibrio ostreae</name>
    <dbReference type="NCBI Taxonomy" id="2841925"/>
    <lineage>
        <taxon>Bacteria</taxon>
        <taxon>Pseudomonadati</taxon>
        <taxon>Pseudomonadota</taxon>
        <taxon>Gammaproteobacteria</taxon>
        <taxon>Vibrionales</taxon>
        <taxon>Vibrionaceae</taxon>
        <taxon>Vibrio</taxon>
    </lineage>
</organism>
<protein>
    <submittedName>
        <fullName evidence="2">EAL domain-containing protein</fullName>
    </submittedName>
</protein>
<dbReference type="EMBL" id="CP076642">
    <property type="protein sequence ID" value="QXO16240.1"/>
    <property type="molecule type" value="Genomic_DNA"/>
</dbReference>
<dbReference type="SMART" id="SM00052">
    <property type="entry name" value="EAL"/>
    <property type="match status" value="1"/>
</dbReference>
<dbReference type="Pfam" id="PF00563">
    <property type="entry name" value="EAL"/>
    <property type="match status" value="1"/>
</dbReference>
<evidence type="ECO:0000259" key="1">
    <source>
        <dbReference type="PROSITE" id="PS50883"/>
    </source>
</evidence>
<dbReference type="PROSITE" id="PS50883">
    <property type="entry name" value="EAL"/>
    <property type="match status" value="1"/>
</dbReference>
<accession>A0A975U6T8</accession>
<dbReference type="InterPro" id="IPR001633">
    <property type="entry name" value="EAL_dom"/>
</dbReference>
<dbReference type="Proteomes" id="UP000694232">
    <property type="component" value="Chromosome 2"/>
</dbReference>
<dbReference type="PANTHER" id="PTHR33121">
    <property type="entry name" value="CYCLIC DI-GMP PHOSPHODIESTERASE PDEF"/>
    <property type="match status" value="1"/>
</dbReference>
<keyword evidence="3" id="KW-1185">Reference proteome</keyword>
<gene>
    <name evidence="2" type="ORF">KNV97_01590</name>
</gene>
<proteinExistence type="predicted"/>
<dbReference type="AlphaFoldDB" id="A0A975U6T8"/>
<sequence length="264" mass="29647">MISPSDAPLKQYLSYCEDGHYIAHYRHITLQSVFQPIVTRHNLVIGVEALLRIYLPDGSALRPDLFFHSERVSLADKLNIEYLSRMLHLHNFAISSHRSGKLFLNTLPLSGSSIQQQQHHKDLTHKVKGLGLSPSQIVMEFIEVDSDNEQRLQTTAQWLSNLGYQIAIDDFGCNASTAERVELLNPDIIKLDRQLLVDYMAGIQSPLLSAVQTARNHHAIVIAEGIETEQQFQAMTALALYGYQGYYLGLPEAVNQRIALAVGQ</sequence>
<evidence type="ECO:0000313" key="2">
    <source>
        <dbReference type="EMBL" id="QXO16240.1"/>
    </source>
</evidence>
<evidence type="ECO:0000313" key="3">
    <source>
        <dbReference type="Proteomes" id="UP000694232"/>
    </source>
</evidence>
<dbReference type="KEGG" id="vos:KNV97_01590"/>
<feature type="domain" description="EAL" evidence="1">
    <location>
        <begin position="13"/>
        <end position="264"/>
    </location>
</feature>
<dbReference type="CDD" id="cd01948">
    <property type="entry name" value="EAL"/>
    <property type="match status" value="1"/>
</dbReference>
<dbReference type="PANTHER" id="PTHR33121:SF76">
    <property type="entry name" value="SIGNALING PROTEIN"/>
    <property type="match status" value="1"/>
</dbReference>
<reference evidence="2" key="1">
    <citation type="submission" date="2021-06" db="EMBL/GenBank/DDBJ databases">
        <title>Vibrio nov. sp., novel gut bacterium isolated from Yellow Sea oyster.</title>
        <authorList>
            <person name="Muhammad N."/>
            <person name="Nguyen T.H."/>
            <person name="Lee Y.-J."/>
            <person name="Ko J."/>
            <person name="Kim S.-G."/>
        </authorList>
    </citation>
    <scope>NUCLEOTIDE SEQUENCE</scope>
    <source>
        <strain evidence="2">OG9-811</strain>
    </source>
</reference>
<dbReference type="InterPro" id="IPR050706">
    <property type="entry name" value="Cyclic-di-GMP_PDE-like"/>
</dbReference>